<accession>A0ABZ0HRS9</accession>
<organism evidence="1 2">
    <name type="scientific">Methylocapsa polymorpha</name>
    <dbReference type="NCBI Taxonomy" id="3080828"/>
    <lineage>
        <taxon>Bacteria</taxon>
        <taxon>Pseudomonadati</taxon>
        <taxon>Pseudomonadota</taxon>
        <taxon>Alphaproteobacteria</taxon>
        <taxon>Hyphomicrobiales</taxon>
        <taxon>Beijerinckiaceae</taxon>
        <taxon>Methylocapsa</taxon>
    </lineage>
</organism>
<gene>
    <name evidence="1" type="ORF">RZS28_01465</name>
</gene>
<reference evidence="1 2" key="1">
    <citation type="submission" date="2023-10" db="EMBL/GenBank/DDBJ databases">
        <title>Novel methanotroph of the genus Methylocapsa from a subarctic wetland.</title>
        <authorList>
            <person name="Belova S.E."/>
            <person name="Oshkin I.Y."/>
            <person name="Miroshnikov K."/>
            <person name="Dedysh S.N."/>
        </authorList>
    </citation>
    <scope>NUCLEOTIDE SEQUENCE [LARGE SCALE GENOMIC DNA]</scope>
    <source>
        <strain evidence="1 2">RX1</strain>
    </source>
</reference>
<dbReference type="PIRSF" id="PIRSF033909">
    <property type="entry name" value="UCP033909"/>
    <property type="match status" value="1"/>
</dbReference>
<dbReference type="RefSeq" id="WP_407339453.1">
    <property type="nucleotide sequence ID" value="NZ_CP136862.1"/>
</dbReference>
<dbReference type="InterPro" id="IPR029058">
    <property type="entry name" value="AB_hydrolase_fold"/>
</dbReference>
<dbReference type="PANTHER" id="PTHR36513">
    <property type="entry name" value="ABC TRANSMEMBRANE TYPE-1 DOMAIN-CONTAINING PROTEIN"/>
    <property type="match status" value="1"/>
</dbReference>
<dbReference type="EMBL" id="CP136862">
    <property type="protein sequence ID" value="WOJ90009.1"/>
    <property type="molecule type" value="Genomic_DNA"/>
</dbReference>
<proteinExistence type="predicted"/>
<sequence length="396" mass="41946">MRQRKKVIPLAFLSASTRRRSIVNRLALVIFGCAAALVSGCASTGLSEITETAAAAHSLPIFVVSTRRGERGPATEAAVEAGPRLSLQMINVPPEHEAGRIERPSFGSEDPQKHFVAASRRGLDETAFLSELAAHISGRIGSNRDILLHVHGFNTSYDEARFRLAQVAYDGRFGGVPVLFTWPATSSLLDYGAAKESATASRDALAKLIRQLSETPGVGRVHILAHSMGAWLTMEALRENAIAGSPDLNGKLGDVMLAAPDIDRSVFRQQLARIDSSHVFVLVSSNDRALSISRTLAGDRPRLGALDSNDPNDRAALEALGVRVYDVSNESAGLIGHGAFGDAPQVVRTIGAQITESRPQDANVQAVLGEKPVDAKIVATPLAPLAAPAIGAPAQQ</sequence>
<keyword evidence="1" id="KW-0378">Hydrolase</keyword>
<keyword evidence="2" id="KW-1185">Reference proteome</keyword>
<evidence type="ECO:0000313" key="2">
    <source>
        <dbReference type="Proteomes" id="UP001626536"/>
    </source>
</evidence>
<dbReference type="Proteomes" id="UP001626536">
    <property type="component" value="Chromosome"/>
</dbReference>
<evidence type="ECO:0000313" key="1">
    <source>
        <dbReference type="EMBL" id="WOJ90009.1"/>
    </source>
</evidence>
<name>A0ABZ0HRS9_9HYPH</name>
<dbReference type="Pfam" id="PF05990">
    <property type="entry name" value="DUF900"/>
    <property type="match status" value="1"/>
</dbReference>
<dbReference type="Gene3D" id="3.40.50.1820">
    <property type="entry name" value="alpha/beta hydrolase"/>
    <property type="match status" value="1"/>
</dbReference>
<dbReference type="SUPFAM" id="SSF53474">
    <property type="entry name" value="alpha/beta-Hydrolases"/>
    <property type="match status" value="1"/>
</dbReference>
<dbReference type="InterPro" id="IPR014586">
    <property type="entry name" value="UCP033909"/>
</dbReference>
<protein>
    <submittedName>
        <fullName evidence="1">Alpha/beta fold hydrolase</fullName>
    </submittedName>
</protein>
<dbReference type="PANTHER" id="PTHR36513:SF1">
    <property type="entry name" value="TRANSMEMBRANE PROTEIN"/>
    <property type="match status" value="1"/>
</dbReference>
<dbReference type="GO" id="GO:0016787">
    <property type="term" value="F:hydrolase activity"/>
    <property type="evidence" value="ECO:0007669"/>
    <property type="project" value="UniProtKB-KW"/>
</dbReference>
<dbReference type="InterPro" id="IPR010297">
    <property type="entry name" value="DUF900_hydrolase"/>
</dbReference>